<feature type="domain" description="YVC1 N-terminal linker helical" evidence="4">
    <location>
        <begin position="47"/>
        <end position="182"/>
    </location>
</feature>
<dbReference type="PANTHER" id="PTHR35859:SF4">
    <property type="entry name" value="MEMBRANE CHANNEL PROTEIN, PUTATIVE (AFU_ORTHOLOGUE AFUA_6G11300)-RELATED"/>
    <property type="match status" value="1"/>
</dbReference>
<dbReference type="GeneID" id="27690205"/>
<dbReference type="STRING" id="645134.A0A0L0H9T9"/>
<feature type="transmembrane region" description="Helical" evidence="3">
    <location>
        <begin position="425"/>
        <end position="445"/>
    </location>
</feature>
<sequence>MADRTAEEGRRLLGSSGRGDRTDHTGQARSCMEFASKLAQTRIAEPMERNRIINSYEIADEDSIKHLRKLSRRACVYGCLAAFRLLQQRANKSIHRGELLRCRALFCQVLAIRLVRAIIRDSNGRDELFVEVLTPLFNSLQNPVSMESALQVAVETDAAEFINEISVQQCVEYLWRGVIIPQPQGVQDDDRANNDGYVQVYTWPSQVKMGWAALPEGRLRVPMYQYAAETLFNFFLLAVYSFVVNYRTPEPNGMEILMYLLVVSFAISEVKQFWNQGSAFYFLTLFNCNDMISIVLFTLAFTFRMIGYYQGNKETLSGPNDTSYDLLACNAVFLWTRGINVLAGFRYFGEMVVIIRAMLRDAALFFVMFFFVLVGFVQAFAGLARAQPSESPGFLKGLYMLAKAFLQAPDFGDAEQMHDVLGAPLLVFFQILATVIMLNMLIAFFNQSYSNVVEAATQQHVVQFTLKVLGFYLLPTQYPFAPPTNLVEVTLLPLPRLILPRRAYLKYHQWIWIVVAFPINAVIAAAEHFFPDQTAANWNLEEDQEKEEEETEEEDQQLYHRSQVAKMSNQEGRVEKTLIPGSDNLPANEGLEETLKYLVTEVKALREKIDELKSTD</sequence>
<keyword evidence="3" id="KW-1133">Transmembrane helix</keyword>
<reference evidence="6 7" key="1">
    <citation type="submission" date="2009-08" db="EMBL/GenBank/DDBJ databases">
        <title>The Genome Sequence of Spizellomyces punctatus strain DAOM BR117.</title>
        <authorList>
            <consortium name="The Broad Institute Genome Sequencing Platform"/>
            <person name="Russ C."/>
            <person name="Cuomo C."/>
            <person name="Shea T."/>
            <person name="Young S.K."/>
            <person name="Zeng Q."/>
            <person name="Koehrsen M."/>
            <person name="Haas B."/>
            <person name="Borodovsky M."/>
            <person name="Guigo R."/>
            <person name="Alvarado L."/>
            <person name="Berlin A."/>
            <person name="Bochicchio J."/>
            <person name="Borenstein D."/>
            <person name="Chapman S."/>
            <person name="Chen Z."/>
            <person name="Engels R."/>
            <person name="Freedman E."/>
            <person name="Gellesch M."/>
            <person name="Goldberg J."/>
            <person name="Griggs A."/>
            <person name="Gujja S."/>
            <person name="Heiman D."/>
            <person name="Hepburn T."/>
            <person name="Howarth C."/>
            <person name="Jen D."/>
            <person name="Larson L."/>
            <person name="Lewis B."/>
            <person name="Mehta T."/>
            <person name="Park D."/>
            <person name="Pearson M."/>
            <person name="Roberts A."/>
            <person name="Saif S."/>
            <person name="Shenoy N."/>
            <person name="Sisk P."/>
            <person name="Stolte C."/>
            <person name="Sykes S."/>
            <person name="Thomson T."/>
            <person name="Walk T."/>
            <person name="White J."/>
            <person name="Yandava C."/>
            <person name="Burger G."/>
            <person name="Gray M.W."/>
            <person name="Holland P.W.H."/>
            <person name="King N."/>
            <person name="Lang F.B.F."/>
            <person name="Roger A.J."/>
            <person name="Ruiz-Trillo I."/>
            <person name="Lander E."/>
            <person name="Nusbaum C."/>
        </authorList>
    </citation>
    <scope>NUCLEOTIDE SEQUENCE [LARGE SCALE GENOMIC DNA]</scope>
    <source>
        <strain evidence="6 7">DAOM BR117</strain>
    </source>
</reference>
<gene>
    <name evidence="6" type="ORF">SPPG_06940</name>
</gene>
<dbReference type="InterPro" id="IPR056337">
    <property type="entry name" value="LHD_YVC1"/>
</dbReference>
<evidence type="ECO:0000259" key="4">
    <source>
        <dbReference type="Pfam" id="PF23190"/>
    </source>
</evidence>
<evidence type="ECO:0000313" key="6">
    <source>
        <dbReference type="EMBL" id="KNC97952.1"/>
    </source>
</evidence>
<dbReference type="OMA" id="FWTCFND"/>
<feature type="transmembrane region" description="Helical" evidence="3">
    <location>
        <begin position="510"/>
        <end position="530"/>
    </location>
</feature>
<keyword evidence="3" id="KW-0472">Membrane</keyword>
<dbReference type="eggNOG" id="ENOG502QTER">
    <property type="taxonomic scope" value="Eukaryota"/>
</dbReference>
<dbReference type="AlphaFoldDB" id="A0A0L0H9T9"/>
<feature type="transmembrane region" description="Helical" evidence="3">
    <location>
        <begin position="280"/>
        <end position="303"/>
    </location>
</feature>
<evidence type="ECO:0000256" key="1">
    <source>
        <dbReference type="SAM" id="Coils"/>
    </source>
</evidence>
<evidence type="ECO:0000256" key="2">
    <source>
        <dbReference type="SAM" id="MobiDB-lite"/>
    </source>
</evidence>
<name>A0A0L0H9T9_SPIPD</name>
<dbReference type="EMBL" id="KQ257462">
    <property type="protein sequence ID" value="KNC97952.1"/>
    <property type="molecule type" value="Genomic_DNA"/>
</dbReference>
<feature type="coiled-coil region" evidence="1">
    <location>
        <begin position="588"/>
        <end position="615"/>
    </location>
</feature>
<dbReference type="InParanoid" id="A0A0L0H9T9"/>
<evidence type="ECO:0000313" key="7">
    <source>
        <dbReference type="Proteomes" id="UP000053201"/>
    </source>
</evidence>
<protein>
    <submittedName>
        <fullName evidence="6">Uncharacterized protein</fullName>
    </submittedName>
</protein>
<dbReference type="InterPro" id="IPR052971">
    <property type="entry name" value="TRP_calcium_channel"/>
</dbReference>
<feature type="compositionally biased region" description="Basic and acidic residues" evidence="2">
    <location>
        <begin position="1"/>
        <end position="11"/>
    </location>
</feature>
<evidence type="ECO:0000256" key="3">
    <source>
        <dbReference type="SAM" id="Phobius"/>
    </source>
</evidence>
<dbReference type="InterPro" id="IPR056336">
    <property type="entry name" value="YVC1_C"/>
</dbReference>
<proteinExistence type="predicted"/>
<feature type="domain" description="Calcium channel YVC1-like C-terminal transmembrane" evidence="5">
    <location>
        <begin position="236"/>
        <end position="523"/>
    </location>
</feature>
<feature type="transmembrane region" description="Helical" evidence="3">
    <location>
        <begin position="363"/>
        <end position="384"/>
    </location>
</feature>
<feature type="region of interest" description="Disordered" evidence="2">
    <location>
        <begin position="541"/>
        <end position="585"/>
    </location>
</feature>
<dbReference type="PANTHER" id="PTHR35859">
    <property type="entry name" value="NONSELECTIVE CATION CHANNEL PROTEIN"/>
    <property type="match status" value="1"/>
</dbReference>
<dbReference type="VEuPathDB" id="FungiDB:SPPG_06940"/>
<feature type="transmembrane region" description="Helical" evidence="3">
    <location>
        <begin position="223"/>
        <end position="244"/>
    </location>
</feature>
<dbReference type="Proteomes" id="UP000053201">
    <property type="component" value="Unassembled WGS sequence"/>
</dbReference>
<evidence type="ECO:0000259" key="5">
    <source>
        <dbReference type="Pfam" id="PF23317"/>
    </source>
</evidence>
<keyword evidence="3" id="KW-0812">Transmembrane</keyword>
<dbReference type="RefSeq" id="XP_016605992.1">
    <property type="nucleotide sequence ID" value="XM_016755130.1"/>
</dbReference>
<dbReference type="Pfam" id="PF23317">
    <property type="entry name" value="YVC1_C"/>
    <property type="match status" value="1"/>
</dbReference>
<feature type="region of interest" description="Disordered" evidence="2">
    <location>
        <begin position="1"/>
        <end position="26"/>
    </location>
</feature>
<dbReference type="Pfam" id="PF23190">
    <property type="entry name" value="LHD_TRPY1"/>
    <property type="match status" value="1"/>
</dbReference>
<feature type="compositionally biased region" description="Acidic residues" evidence="2">
    <location>
        <begin position="541"/>
        <end position="556"/>
    </location>
</feature>
<dbReference type="OrthoDB" id="301415at2759"/>
<accession>A0A0L0H9T9</accession>
<keyword evidence="7" id="KW-1185">Reference proteome</keyword>
<keyword evidence="1" id="KW-0175">Coiled coil</keyword>
<organism evidence="6 7">
    <name type="scientific">Spizellomyces punctatus (strain DAOM BR117)</name>
    <dbReference type="NCBI Taxonomy" id="645134"/>
    <lineage>
        <taxon>Eukaryota</taxon>
        <taxon>Fungi</taxon>
        <taxon>Fungi incertae sedis</taxon>
        <taxon>Chytridiomycota</taxon>
        <taxon>Chytridiomycota incertae sedis</taxon>
        <taxon>Chytridiomycetes</taxon>
        <taxon>Spizellomycetales</taxon>
        <taxon>Spizellomycetaceae</taxon>
        <taxon>Spizellomyces</taxon>
    </lineage>
</organism>